<evidence type="ECO:0000313" key="2">
    <source>
        <dbReference type="Proteomes" id="UP001055439"/>
    </source>
</evidence>
<sequence>MTAGRIHISMPTTLVQPTLLHHHAAVPLRLFCKCVCQNTHPALLSSSWATVAPATLALGPCAGFSPNRTEVRSFDARPSFPLPPDSSHLKAGSSRGGIPRLREKLCLSPLPTVRAVAVDSDQLGSSEPARAVSCPSKQSSLVPNLVSFK</sequence>
<proteinExistence type="predicted"/>
<organism evidence="1 2">
    <name type="scientific">Musa troglodytarum</name>
    <name type="common">fe'i banana</name>
    <dbReference type="NCBI Taxonomy" id="320322"/>
    <lineage>
        <taxon>Eukaryota</taxon>
        <taxon>Viridiplantae</taxon>
        <taxon>Streptophyta</taxon>
        <taxon>Embryophyta</taxon>
        <taxon>Tracheophyta</taxon>
        <taxon>Spermatophyta</taxon>
        <taxon>Magnoliopsida</taxon>
        <taxon>Liliopsida</taxon>
        <taxon>Zingiberales</taxon>
        <taxon>Musaceae</taxon>
        <taxon>Musa</taxon>
    </lineage>
</organism>
<protein>
    <submittedName>
        <fullName evidence="1">Uncharacterized protein</fullName>
    </submittedName>
</protein>
<dbReference type="AlphaFoldDB" id="A0A9E7EK98"/>
<evidence type="ECO:0000313" key="1">
    <source>
        <dbReference type="EMBL" id="URD78994.1"/>
    </source>
</evidence>
<keyword evidence="2" id="KW-1185">Reference proteome</keyword>
<accession>A0A9E7EK98</accession>
<dbReference type="EMBL" id="CP097503">
    <property type="protein sequence ID" value="URD78994.1"/>
    <property type="molecule type" value="Genomic_DNA"/>
</dbReference>
<reference evidence="1" key="1">
    <citation type="submission" date="2022-05" db="EMBL/GenBank/DDBJ databases">
        <title>The Musa troglodytarum L. genome provides insights into the mechanism of non-climacteric behaviour and enrichment of carotenoids.</title>
        <authorList>
            <person name="Wang J."/>
        </authorList>
    </citation>
    <scope>NUCLEOTIDE SEQUENCE</scope>
    <source>
        <tissue evidence="1">Leaf</tissue>
    </source>
</reference>
<dbReference type="EMBL" id="CP097503">
    <property type="protein sequence ID" value="URD78992.1"/>
    <property type="molecule type" value="Genomic_DNA"/>
</dbReference>
<name>A0A9E7EK98_9LILI</name>
<gene>
    <name evidence="1" type="ORF">MUK42_05199</name>
</gene>
<dbReference type="Proteomes" id="UP001055439">
    <property type="component" value="Chromosome 10"/>
</dbReference>